<dbReference type="PANTHER" id="PTHR11440">
    <property type="entry name" value="LECITHIN-CHOLESTEROL ACYLTRANSFERASE-RELATED"/>
    <property type="match status" value="1"/>
</dbReference>
<reference evidence="1" key="1">
    <citation type="submission" date="2020-09" db="EMBL/GenBank/DDBJ databases">
        <title>Streptomyces grisecoloratus sp. nov., isolated from cotton soil.</title>
        <authorList>
            <person name="Xing L."/>
        </authorList>
    </citation>
    <scope>NUCLEOTIDE SEQUENCE</scope>
    <source>
        <strain evidence="1">TRM S81-3</strain>
    </source>
</reference>
<protein>
    <recommendedName>
        <fullName evidence="3">Lecithin:cholesterol acyltransferase</fullName>
    </recommendedName>
</protein>
<evidence type="ECO:0000313" key="1">
    <source>
        <dbReference type="EMBL" id="MBD0418607.1"/>
    </source>
</evidence>
<dbReference type="AlphaFoldDB" id="A0A926KXG3"/>
<proteinExistence type="predicted"/>
<sequence length="456" mass="51326">MEHDLVVFVPGIGGSRLTRDGVDLWNMSLQAMMSLRNPRRALEGLALEPGMEDGHPEGRDAVEVAGLVREPFVLSGLMRHLGYLRMPQVEEHAKPGQYREFAYDWRLSNRTTAEDLQKWTERALGQWQEQARTWYPDMPDDPKVVFLCHSMGGLVTRYYLECLGGREITRSLTTIGTPHRGAAKAARFLTGHAFGTRHPLRWFGENITELCRRLPSVWQLLPVYEAVIRPGEPDRRTLLEEPLGLDSDRLRYAFRFHEQFEEAAAANLTAEGRPYRVHCLAGNAHRTWHGVVARPEGPRYVKELDNSGAWRGDGTVPAGSAVADWHMTSSSDAVWYGHKHASLHGEKPVGRQLAQIFLDKPVRGMLADEEEFGFEAPDLASADTPFEVVVDRCERRRHVVARLRGNGVDLPWTELIPDGAGRRRGSLSAPAGVWTLEVRADNPDTVRRDAVLVIDE</sequence>
<evidence type="ECO:0000313" key="2">
    <source>
        <dbReference type="Proteomes" id="UP000621210"/>
    </source>
</evidence>
<dbReference type="Gene3D" id="3.40.50.1820">
    <property type="entry name" value="alpha/beta hydrolase"/>
    <property type="match status" value="1"/>
</dbReference>
<gene>
    <name evidence="1" type="ORF">H0H10_05365</name>
</gene>
<name>A0A926KXG3_9ACTN</name>
<accession>A0A926KXG3</accession>
<dbReference type="GO" id="GO:0006629">
    <property type="term" value="P:lipid metabolic process"/>
    <property type="evidence" value="ECO:0007669"/>
    <property type="project" value="InterPro"/>
</dbReference>
<evidence type="ECO:0008006" key="3">
    <source>
        <dbReference type="Google" id="ProtNLM"/>
    </source>
</evidence>
<dbReference type="GO" id="GO:0008374">
    <property type="term" value="F:O-acyltransferase activity"/>
    <property type="evidence" value="ECO:0007669"/>
    <property type="project" value="InterPro"/>
</dbReference>
<comment type="caution">
    <text evidence="1">The sequence shown here is derived from an EMBL/GenBank/DDBJ whole genome shotgun (WGS) entry which is preliminary data.</text>
</comment>
<dbReference type="SUPFAM" id="SSF53474">
    <property type="entry name" value="alpha/beta-Hydrolases"/>
    <property type="match status" value="1"/>
</dbReference>
<dbReference type="Pfam" id="PF02450">
    <property type="entry name" value="LCAT"/>
    <property type="match status" value="1"/>
</dbReference>
<dbReference type="EMBL" id="JACVQF010000162">
    <property type="protein sequence ID" value="MBD0418607.1"/>
    <property type="molecule type" value="Genomic_DNA"/>
</dbReference>
<organism evidence="1 2">
    <name type="scientific">Streptomyces griseicoloratus</name>
    <dbReference type="NCBI Taxonomy" id="2752516"/>
    <lineage>
        <taxon>Bacteria</taxon>
        <taxon>Bacillati</taxon>
        <taxon>Actinomycetota</taxon>
        <taxon>Actinomycetes</taxon>
        <taxon>Kitasatosporales</taxon>
        <taxon>Streptomycetaceae</taxon>
        <taxon>Streptomyces</taxon>
    </lineage>
</organism>
<keyword evidence="2" id="KW-1185">Reference proteome</keyword>
<dbReference type="InterPro" id="IPR003386">
    <property type="entry name" value="LACT/PDAT_acylTrfase"/>
</dbReference>
<reference evidence="1" key="2">
    <citation type="submission" date="2020-09" db="EMBL/GenBank/DDBJ databases">
        <authorList>
            <person name="Luo X."/>
        </authorList>
    </citation>
    <scope>NUCLEOTIDE SEQUENCE</scope>
    <source>
        <strain evidence="1">TRM S81-3</strain>
    </source>
</reference>
<dbReference type="RefSeq" id="WP_188179656.1">
    <property type="nucleotide sequence ID" value="NZ_JACVQF010000162.1"/>
</dbReference>
<dbReference type="InterPro" id="IPR029058">
    <property type="entry name" value="AB_hydrolase_fold"/>
</dbReference>
<dbReference type="Proteomes" id="UP000621210">
    <property type="component" value="Unassembled WGS sequence"/>
</dbReference>